<dbReference type="GO" id="GO:0045892">
    <property type="term" value="P:negative regulation of DNA-templated transcription"/>
    <property type="evidence" value="ECO:0007669"/>
    <property type="project" value="TreeGrafter"/>
</dbReference>
<dbReference type="Pfam" id="PF06769">
    <property type="entry name" value="YoeB_toxin"/>
    <property type="match status" value="1"/>
</dbReference>
<dbReference type="OrthoDB" id="9801102at2"/>
<keyword evidence="8" id="KW-1185">Reference proteome</keyword>
<dbReference type="GO" id="GO:0006401">
    <property type="term" value="P:RNA catabolic process"/>
    <property type="evidence" value="ECO:0007669"/>
    <property type="project" value="InterPro"/>
</dbReference>
<dbReference type="SUPFAM" id="SSF143011">
    <property type="entry name" value="RelE-like"/>
    <property type="match status" value="1"/>
</dbReference>
<dbReference type="PANTHER" id="PTHR38039:SF1">
    <property type="entry name" value="TOXIN YOEB"/>
    <property type="match status" value="1"/>
</dbReference>
<dbReference type="GO" id="GO:0004519">
    <property type="term" value="F:endonuclease activity"/>
    <property type="evidence" value="ECO:0007669"/>
    <property type="project" value="UniProtKB-KW"/>
</dbReference>
<dbReference type="NCBIfam" id="TIGR02116">
    <property type="entry name" value="toxin_Txe_YoeB"/>
    <property type="match status" value="1"/>
</dbReference>
<evidence type="ECO:0000256" key="5">
    <source>
        <dbReference type="ARBA" id="ARBA00022801"/>
    </source>
</evidence>
<gene>
    <name evidence="7" type="ORF">FFWV33_04175</name>
</gene>
<reference evidence="7 8" key="1">
    <citation type="submission" date="2017-04" db="EMBL/GenBank/DDBJ databases">
        <title>Compelte genome sequence of WV33.</title>
        <authorList>
            <person name="Lee P.C."/>
        </authorList>
    </citation>
    <scope>NUCLEOTIDE SEQUENCE [LARGE SCALE GENOMIC DNA]</scope>
    <source>
        <strain evidence="7 8">WV33</strain>
    </source>
</reference>
<protein>
    <recommendedName>
        <fullName evidence="6">Putative mRNA interferase YoeB</fullName>
    </recommendedName>
</protein>
<organism evidence="7 8">
    <name type="scientific">Flavobacterium faecale</name>
    <dbReference type="NCBI Taxonomy" id="1355330"/>
    <lineage>
        <taxon>Bacteria</taxon>
        <taxon>Pseudomonadati</taxon>
        <taxon>Bacteroidota</taxon>
        <taxon>Flavobacteriia</taxon>
        <taxon>Flavobacteriales</taxon>
        <taxon>Flavobacteriaceae</taxon>
        <taxon>Flavobacterium</taxon>
    </lineage>
</organism>
<evidence type="ECO:0000313" key="7">
    <source>
        <dbReference type="EMBL" id="AWG20793.1"/>
    </source>
</evidence>
<sequence length="90" mass="10450">MEVVFSKKAKKDLDFWSKSGNKIIIKKISELIKAIQINPYEGIGKPEALKYGLAGYWSRRIDNEHRIIYEIIDENIIDILSIISLKGHYE</sequence>
<proteinExistence type="inferred from homology"/>
<dbReference type="AlphaFoldDB" id="A0A2S1LAK4"/>
<dbReference type="InterPro" id="IPR009614">
    <property type="entry name" value="YoeB_toxin"/>
</dbReference>
<keyword evidence="2" id="KW-1277">Toxin-antitoxin system</keyword>
<name>A0A2S1LAK4_9FLAO</name>
<evidence type="ECO:0000256" key="6">
    <source>
        <dbReference type="ARBA" id="ARBA00030388"/>
    </source>
</evidence>
<dbReference type="GO" id="GO:0016787">
    <property type="term" value="F:hydrolase activity"/>
    <property type="evidence" value="ECO:0007669"/>
    <property type="project" value="UniProtKB-KW"/>
</dbReference>
<dbReference type="Gene3D" id="3.30.2310.20">
    <property type="entry name" value="RelE-like"/>
    <property type="match status" value="1"/>
</dbReference>
<dbReference type="PANTHER" id="PTHR38039">
    <property type="entry name" value="TOXIN YOEB"/>
    <property type="match status" value="1"/>
</dbReference>
<evidence type="ECO:0000256" key="4">
    <source>
        <dbReference type="ARBA" id="ARBA00022759"/>
    </source>
</evidence>
<evidence type="ECO:0000256" key="2">
    <source>
        <dbReference type="ARBA" id="ARBA00022649"/>
    </source>
</evidence>
<keyword evidence="5" id="KW-0378">Hydrolase</keyword>
<evidence type="ECO:0000256" key="1">
    <source>
        <dbReference type="ARBA" id="ARBA00008172"/>
    </source>
</evidence>
<evidence type="ECO:0000313" key="8">
    <source>
        <dbReference type="Proteomes" id="UP000244527"/>
    </source>
</evidence>
<keyword evidence="3" id="KW-0540">Nuclease</keyword>
<dbReference type="EMBL" id="CP020918">
    <property type="protein sequence ID" value="AWG20793.1"/>
    <property type="molecule type" value="Genomic_DNA"/>
</dbReference>
<dbReference type="Proteomes" id="UP000244527">
    <property type="component" value="Chromosome"/>
</dbReference>
<evidence type="ECO:0000256" key="3">
    <source>
        <dbReference type="ARBA" id="ARBA00022722"/>
    </source>
</evidence>
<dbReference type="RefSeq" id="WP_108739751.1">
    <property type="nucleotide sequence ID" value="NZ_CP020918.1"/>
</dbReference>
<comment type="similarity">
    <text evidence="1">Belongs to the YoeB family.</text>
</comment>
<dbReference type="KEGG" id="ffa:FFWV33_04175"/>
<accession>A0A2S1LAK4</accession>
<keyword evidence="4" id="KW-0255">Endonuclease</keyword>
<dbReference type="InterPro" id="IPR035093">
    <property type="entry name" value="RelE/ParE_toxin_dom_sf"/>
</dbReference>